<dbReference type="AlphaFoldDB" id="A0A7D4P4E3"/>
<evidence type="ECO:0000313" key="3">
    <source>
        <dbReference type="Proteomes" id="UP000504724"/>
    </source>
</evidence>
<accession>A0A7D4P4E3</accession>
<dbReference type="EMBL" id="CP054020">
    <property type="protein sequence ID" value="QKI88795.1"/>
    <property type="molecule type" value="Genomic_DNA"/>
</dbReference>
<dbReference type="Proteomes" id="UP000504724">
    <property type="component" value="Chromosome"/>
</dbReference>
<evidence type="ECO:0000313" key="2">
    <source>
        <dbReference type="EMBL" id="QKI88795.1"/>
    </source>
</evidence>
<sequence>MKKKLILAAFLSAATLAGSAQADATFMVGVSYTFSGELGFTGKILSNDKEEEVVATIGATYYPYSYGQQVGIDLGGAFTFDNAAIGASYDLIKATPQLSAGFADID</sequence>
<name>A0A7D4P4E3_9GAMM</name>
<reference evidence="2 3" key="1">
    <citation type="submission" date="2020-05" db="EMBL/GenBank/DDBJ databases">
        <title>Thiomicrorhabdus sediminis sp.nov. and Thiomicrorhabdus xiamenensis sp.nov., novel sulfur-oxidizing bacteria isolated from coastal sediment.</title>
        <authorList>
            <person name="Liu X."/>
        </authorList>
    </citation>
    <scope>NUCLEOTIDE SEQUENCE [LARGE SCALE GENOMIC DNA]</scope>
    <source>
        <strain evidence="2 3">G2</strain>
    </source>
</reference>
<keyword evidence="1" id="KW-0732">Signal</keyword>
<evidence type="ECO:0008006" key="4">
    <source>
        <dbReference type="Google" id="ProtNLM"/>
    </source>
</evidence>
<feature type="chain" id="PRO_5028906631" description="Outer membrane protein beta-barrel domain-containing protein" evidence="1">
    <location>
        <begin position="23"/>
        <end position="106"/>
    </location>
</feature>
<dbReference type="RefSeq" id="WP_173284408.1">
    <property type="nucleotide sequence ID" value="NZ_CP054020.1"/>
</dbReference>
<proteinExistence type="predicted"/>
<evidence type="ECO:0000256" key="1">
    <source>
        <dbReference type="SAM" id="SignalP"/>
    </source>
</evidence>
<protein>
    <recommendedName>
        <fullName evidence="4">Outer membrane protein beta-barrel domain-containing protein</fullName>
    </recommendedName>
</protein>
<keyword evidence="3" id="KW-1185">Reference proteome</keyword>
<feature type="signal peptide" evidence="1">
    <location>
        <begin position="1"/>
        <end position="22"/>
    </location>
</feature>
<organism evidence="2 3">
    <name type="scientific">Thiomicrorhabdus xiamenensis</name>
    <dbReference type="NCBI Taxonomy" id="2739063"/>
    <lineage>
        <taxon>Bacteria</taxon>
        <taxon>Pseudomonadati</taxon>
        <taxon>Pseudomonadota</taxon>
        <taxon>Gammaproteobacteria</taxon>
        <taxon>Thiotrichales</taxon>
        <taxon>Piscirickettsiaceae</taxon>
        <taxon>Thiomicrorhabdus</taxon>
    </lineage>
</organism>
<dbReference type="KEGG" id="txa:HQN79_04045"/>
<gene>
    <name evidence="2" type="ORF">HQN79_04045</name>
</gene>